<reference evidence="1 2" key="1">
    <citation type="journal article" date="2018" name="MBio">
        <title>Comparative Genomics Reveals the Core Gene Toolbox for the Fungus-Insect Symbiosis.</title>
        <authorList>
            <person name="Wang Y."/>
            <person name="Stata M."/>
            <person name="Wang W."/>
            <person name="Stajich J.E."/>
            <person name="White M.M."/>
            <person name="Moncalvo J.M."/>
        </authorList>
    </citation>
    <scope>NUCLEOTIDE SEQUENCE [LARGE SCALE GENOMIC DNA]</scope>
    <source>
        <strain evidence="1 2">AUS-77-4</strain>
    </source>
</reference>
<dbReference type="STRING" id="61424.A0A2T9YUW1"/>
<name>A0A2T9YUW1_9FUNG</name>
<dbReference type="Gene3D" id="2.40.50.100">
    <property type="match status" value="1"/>
</dbReference>
<dbReference type="PANTHER" id="PTHR13651:SF0">
    <property type="entry name" value="PROTEIN ABITRAM"/>
    <property type="match status" value="1"/>
</dbReference>
<dbReference type="PANTHER" id="PTHR13651">
    <property type="entry name" value="PROTEIN ABITRAM"/>
    <property type="match status" value="1"/>
</dbReference>
<dbReference type="OrthoDB" id="5561373at2759"/>
<dbReference type="SUPFAM" id="SSF51230">
    <property type="entry name" value="Single hybrid motif"/>
    <property type="match status" value="1"/>
</dbReference>
<dbReference type="AlphaFoldDB" id="A0A2T9YUW1"/>
<dbReference type="Proteomes" id="UP000245699">
    <property type="component" value="Unassembled WGS sequence"/>
</dbReference>
<dbReference type="EMBL" id="MBFT01000158">
    <property type="protein sequence ID" value="PVU96137.1"/>
    <property type="molecule type" value="Genomic_DNA"/>
</dbReference>
<evidence type="ECO:0008006" key="3">
    <source>
        <dbReference type="Google" id="ProtNLM"/>
    </source>
</evidence>
<keyword evidence="2" id="KW-1185">Reference proteome</keyword>
<comment type="caution">
    <text evidence="1">The sequence shown here is derived from an EMBL/GenBank/DDBJ whole genome shotgun (WGS) entry which is preliminary data.</text>
</comment>
<accession>A0A2T9YUW1</accession>
<dbReference type="InterPro" id="IPR039169">
    <property type="entry name" value="Abitram"/>
</dbReference>
<gene>
    <name evidence="1" type="ORF">BB559_002489</name>
</gene>
<dbReference type="GO" id="GO:0005634">
    <property type="term" value="C:nucleus"/>
    <property type="evidence" value="ECO:0007669"/>
    <property type="project" value="TreeGrafter"/>
</dbReference>
<proteinExistence type="predicted"/>
<organism evidence="1 2">
    <name type="scientific">Furculomyces boomerangus</name>
    <dbReference type="NCBI Taxonomy" id="61424"/>
    <lineage>
        <taxon>Eukaryota</taxon>
        <taxon>Fungi</taxon>
        <taxon>Fungi incertae sedis</taxon>
        <taxon>Zoopagomycota</taxon>
        <taxon>Kickxellomycotina</taxon>
        <taxon>Harpellomycetes</taxon>
        <taxon>Harpellales</taxon>
        <taxon>Harpellaceae</taxon>
        <taxon>Furculomyces</taxon>
    </lineage>
</organism>
<dbReference type="InterPro" id="IPR011053">
    <property type="entry name" value="Single_hybrid_motif"/>
</dbReference>
<protein>
    <recommendedName>
        <fullName evidence="3">Protein Abitram</fullName>
    </recommendedName>
</protein>
<evidence type="ECO:0000313" key="2">
    <source>
        <dbReference type="Proteomes" id="UP000245699"/>
    </source>
</evidence>
<sequence length="181" mass="20871">MAVEYDLEKWGSVSEQFTANVSTIYARYYNIYYYGVPTTNVKNEGDVREELSQMIYEAPNELCLVMLPREHKLISDVSGGRDSILKVEINEDLKEYKVSGKRKRDSVGVRHDTELCKIIMKSGREYVINASVNGKLVEINKSVLEKPEVLLEKGCGYFAIIQPSYKKNEKKFSGEYYRKIE</sequence>
<evidence type="ECO:0000313" key="1">
    <source>
        <dbReference type="EMBL" id="PVU96137.1"/>
    </source>
</evidence>